<keyword evidence="5" id="KW-1185">Reference proteome</keyword>
<dbReference type="PANTHER" id="PTHR11002:SF79">
    <property type="entry name" value="CARBONIC ANHYDRASE 2"/>
    <property type="match status" value="1"/>
</dbReference>
<dbReference type="EMBL" id="BAAAVS010000001">
    <property type="protein sequence ID" value="GAA3023465.1"/>
    <property type="molecule type" value="Genomic_DNA"/>
</dbReference>
<dbReference type="InterPro" id="IPR036874">
    <property type="entry name" value="Carbonic_anhydrase_sf"/>
</dbReference>
<protein>
    <submittedName>
        <fullName evidence="4">Carbonic anhydrase</fullName>
    </submittedName>
</protein>
<evidence type="ECO:0000256" key="3">
    <source>
        <dbReference type="SAM" id="MobiDB-lite"/>
    </source>
</evidence>
<dbReference type="Proteomes" id="UP001501035">
    <property type="component" value="Unassembled WGS sequence"/>
</dbReference>
<comment type="function">
    <text evidence="2">Catalyzes the reversible hydration of carbon dioxide to form bicarbonate.</text>
</comment>
<proteinExistence type="inferred from homology"/>
<organism evidence="4 5">
    <name type="scientific">Gordonia defluvii</name>
    <dbReference type="NCBI Taxonomy" id="283718"/>
    <lineage>
        <taxon>Bacteria</taxon>
        <taxon>Bacillati</taxon>
        <taxon>Actinomycetota</taxon>
        <taxon>Actinomycetes</taxon>
        <taxon>Mycobacteriales</taxon>
        <taxon>Gordoniaceae</taxon>
        <taxon>Gordonia</taxon>
    </lineage>
</organism>
<evidence type="ECO:0000256" key="2">
    <source>
        <dbReference type="ARBA" id="ARBA00024993"/>
    </source>
</evidence>
<comment type="caution">
    <text evidence="4">The sequence shown here is derived from an EMBL/GenBank/DDBJ whole genome shotgun (WGS) entry which is preliminary data.</text>
</comment>
<dbReference type="SMART" id="SM00947">
    <property type="entry name" value="Pro_CA"/>
    <property type="match status" value="1"/>
</dbReference>
<feature type="compositionally biased region" description="Low complexity" evidence="3">
    <location>
        <begin position="16"/>
        <end position="26"/>
    </location>
</feature>
<dbReference type="PANTHER" id="PTHR11002">
    <property type="entry name" value="CARBONIC ANHYDRASE"/>
    <property type="match status" value="1"/>
</dbReference>
<evidence type="ECO:0000313" key="5">
    <source>
        <dbReference type="Proteomes" id="UP001501035"/>
    </source>
</evidence>
<dbReference type="Gene3D" id="3.40.1050.10">
    <property type="entry name" value="Carbonic anhydrase"/>
    <property type="match status" value="1"/>
</dbReference>
<gene>
    <name evidence="4" type="ORF">GCM10010528_01890</name>
</gene>
<evidence type="ECO:0000313" key="4">
    <source>
        <dbReference type="EMBL" id="GAA3023465.1"/>
    </source>
</evidence>
<comment type="similarity">
    <text evidence="1">Belongs to the beta-class carbonic anhydrase family.</text>
</comment>
<accession>A0ABP6KXP5</accession>
<evidence type="ECO:0000256" key="1">
    <source>
        <dbReference type="ARBA" id="ARBA00006217"/>
    </source>
</evidence>
<dbReference type="InterPro" id="IPR001765">
    <property type="entry name" value="Carbonic_anhydrase"/>
</dbReference>
<name>A0ABP6KXP5_9ACTN</name>
<dbReference type="Pfam" id="PF00484">
    <property type="entry name" value="Pro_CA"/>
    <property type="match status" value="1"/>
</dbReference>
<dbReference type="SUPFAM" id="SSF53056">
    <property type="entry name" value="beta-carbonic anhydrase, cab"/>
    <property type="match status" value="1"/>
</dbReference>
<feature type="region of interest" description="Disordered" evidence="3">
    <location>
        <begin position="16"/>
        <end position="37"/>
    </location>
</feature>
<sequence length="233" mass="24133">MAGVAAAGAALAACSTDDKTTTSATAPQTSIAHRPEITTPAEARAELRRGNERYLKGQMVHPGADEQRRVEVALGQEPFAAILGCADSRVPVEILTDQGFGDLFVVRVAGNIVGKSELGSLQFAVEHLHVPLIAVVGHAKCGAVDAAVGVAGGGAMPGGAVDDIVNHILPAARKAKGEQGGDLLTRAIKDNAIQSRDQLLKDPLIAGEVKKGTLEVVAAYYTLEDGRFVVLDN</sequence>
<reference evidence="5" key="1">
    <citation type="journal article" date="2019" name="Int. J. Syst. Evol. Microbiol.">
        <title>The Global Catalogue of Microorganisms (GCM) 10K type strain sequencing project: providing services to taxonomists for standard genome sequencing and annotation.</title>
        <authorList>
            <consortium name="The Broad Institute Genomics Platform"/>
            <consortium name="The Broad Institute Genome Sequencing Center for Infectious Disease"/>
            <person name="Wu L."/>
            <person name="Ma J."/>
        </authorList>
    </citation>
    <scope>NUCLEOTIDE SEQUENCE [LARGE SCALE GENOMIC DNA]</scope>
    <source>
        <strain evidence="5">JCM 14234</strain>
    </source>
</reference>